<dbReference type="EMBL" id="JAAXZR010000019">
    <property type="protein sequence ID" value="NLT79516.1"/>
    <property type="molecule type" value="Genomic_DNA"/>
</dbReference>
<dbReference type="GO" id="GO:0006260">
    <property type="term" value="P:DNA replication"/>
    <property type="evidence" value="ECO:0007669"/>
    <property type="project" value="InterPro"/>
</dbReference>
<reference evidence="4" key="1">
    <citation type="journal article" date="2020" name="Biotechnol. Biofuels">
        <title>New insights from the biogas microbiome by comprehensive genome-resolved metagenomics of nearly 1600 species originating from multiple anaerobic digesters.</title>
        <authorList>
            <person name="Campanaro S."/>
            <person name="Treu L."/>
            <person name="Rodriguez-R L.M."/>
            <person name="Kovalovszki A."/>
            <person name="Ziels R.M."/>
            <person name="Maus I."/>
            <person name="Zhu X."/>
            <person name="Kougias P.G."/>
            <person name="Basile A."/>
            <person name="Luo G."/>
            <person name="Schluter A."/>
            <person name="Konstantinidis K.T."/>
            <person name="Angelidaki I."/>
        </authorList>
    </citation>
    <scope>NUCLEOTIDE SEQUENCE</scope>
    <source>
        <strain evidence="4">AS01afH2WH_6</strain>
    </source>
</reference>
<feature type="compositionally biased region" description="Polar residues" evidence="3">
    <location>
        <begin position="130"/>
        <end position="140"/>
    </location>
</feature>
<dbReference type="CDD" id="cd04496">
    <property type="entry name" value="SSB_OBF"/>
    <property type="match status" value="1"/>
</dbReference>
<evidence type="ECO:0000256" key="2">
    <source>
        <dbReference type="PROSITE-ProRule" id="PRU00252"/>
    </source>
</evidence>
<gene>
    <name evidence="4" type="ORF">GXW98_04415</name>
</gene>
<dbReference type="Pfam" id="PF00436">
    <property type="entry name" value="SSB"/>
    <property type="match status" value="1"/>
</dbReference>
<evidence type="ECO:0000256" key="1">
    <source>
        <dbReference type="ARBA" id="ARBA00023125"/>
    </source>
</evidence>
<dbReference type="SUPFAM" id="SSF50249">
    <property type="entry name" value="Nucleic acid-binding proteins"/>
    <property type="match status" value="1"/>
</dbReference>
<dbReference type="AlphaFoldDB" id="A0A971CZH3"/>
<dbReference type="Gene3D" id="2.40.50.140">
    <property type="entry name" value="Nucleic acid-binding proteins"/>
    <property type="match status" value="1"/>
</dbReference>
<accession>A0A971CZH3</accession>
<proteinExistence type="predicted"/>
<reference evidence="4" key="2">
    <citation type="submission" date="2020-01" db="EMBL/GenBank/DDBJ databases">
        <authorList>
            <person name="Campanaro S."/>
        </authorList>
    </citation>
    <scope>NUCLEOTIDE SEQUENCE</scope>
    <source>
        <strain evidence="4">AS01afH2WH_6</strain>
    </source>
</reference>
<organism evidence="4 5">
    <name type="scientific">Bifidobacterium crudilactis</name>
    <dbReference type="NCBI Taxonomy" id="327277"/>
    <lineage>
        <taxon>Bacteria</taxon>
        <taxon>Bacillati</taxon>
        <taxon>Actinomycetota</taxon>
        <taxon>Actinomycetes</taxon>
        <taxon>Bifidobacteriales</taxon>
        <taxon>Bifidobacteriaceae</taxon>
        <taxon>Bifidobacterium</taxon>
    </lineage>
</organism>
<evidence type="ECO:0000313" key="5">
    <source>
        <dbReference type="Proteomes" id="UP000767327"/>
    </source>
</evidence>
<dbReference type="GO" id="GO:0003697">
    <property type="term" value="F:single-stranded DNA binding"/>
    <property type="evidence" value="ECO:0007669"/>
    <property type="project" value="InterPro"/>
</dbReference>
<evidence type="ECO:0000313" key="4">
    <source>
        <dbReference type="EMBL" id="NLT79516.1"/>
    </source>
</evidence>
<dbReference type="InterPro" id="IPR012340">
    <property type="entry name" value="NA-bd_OB-fold"/>
</dbReference>
<sequence length="170" mass="18378">MGIQQGLVTITGYVAKEPRRVGDPGRTPLCVMRLASTRSYYDAKSQLWKELPTTWISVKAHRSLANNVLASVHKGDPVIVTGTLGMDEWSKDGQPQSSLVIEANAIGHDLSLGSTSFSKLGNRSESTSALRASEDNASSEARSETGLAFPSRTRVLQETGIREEADDVVF</sequence>
<comment type="caution">
    <text evidence="4">The sequence shown here is derived from an EMBL/GenBank/DDBJ whole genome shotgun (WGS) entry which is preliminary data.</text>
</comment>
<dbReference type="GO" id="GO:0009295">
    <property type="term" value="C:nucleoid"/>
    <property type="evidence" value="ECO:0007669"/>
    <property type="project" value="TreeGrafter"/>
</dbReference>
<dbReference type="PANTHER" id="PTHR10302">
    <property type="entry name" value="SINGLE-STRANDED DNA-BINDING PROTEIN"/>
    <property type="match status" value="1"/>
</dbReference>
<dbReference type="PANTHER" id="PTHR10302:SF0">
    <property type="entry name" value="SINGLE-STRANDED DNA-BINDING PROTEIN, MITOCHONDRIAL"/>
    <property type="match status" value="1"/>
</dbReference>
<evidence type="ECO:0000256" key="3">
    <source>
        <dbReference type="SAM" id="MobiDB-lite"/>
    </source>
</evidence>
<dbReference type="PROSITE" id="PS50935">
    <property type="entry name" value="SSB"/>
    <property type="match status" value="1"/>
</dbReference>
<dbReference type="Proteomes" id="UP000767327">
    <property type="component" value="Unassembled WGS sequence"/>
</dbReference>
<feature type="region of interest" description="Disordered" evidence="3">
    <location>
        <begin position="130"/>
        <end position="150"/>
    </location>
</feature>
<dbReference type="InterPro" id="IPR011344">
    <property type="entry name" value="ssDNA-bd"/>
</dbReference>
<dbReference type="InterPro" id="IPR000424">
    <property type="entry name" value="Primosome_PriB/ssb"/>
</dbReference>
<keyword evidence="1 2" id="KW-0238">DNA-binding</keyword>
<protein>
    <submittedName>
        <fullName evidence="4">Single-stranded DNA-binding protein</fullName>
    </submittedName>
</protein>
<name>A0A971CZH3_9BIFI</name>
<dbReference type="RefSeq" id="WP_273173376.1">
    <property type="nucleotide sequence ID" value="NZ_CP181270.1"/>
</dbReference>